<dbReference type="GO" id="GO:0046872">
    <property type="term" value="F:metal ion binding"/>
    <property type="evidence" value="ECO:0007669"/>
    <property type="project" value="UniProtKB-UniRule"/>
</dbReference>
<evidence type="ECO:0000313" key="18">
    <source>
        <dbReference type="Proteomes" id="UP000694866"/>
    </source>
</evidence>
<dbReference type="InterPro" id="IPR001199">
    <property type="entry name" value="Cyt_B5-like_heme/steroid-bd"/>
</dbReference>
<protein>
    <recommendedName>
        <fullName evidence="13">Cytochrome b5</fullName>
    </recommendedName>
</protein>
<evidence type="ECO:0000256" key="5">
    <source>
        <dbReference type="ARBA" id="ARBA00022723"/>
    </source>
</evidence>
<dbReference type="RefSeq" id="XP_011311429.1">
    <property type="nucleotide sequence ID" value="XM_011313127.1"/>
</dbReference>
<dbReference type="InterPro" id="IPR018506">
    <property type="entry name" value="Cyt_B5_heme-BS"/>
</dbReference>
<evidence type="ECO:0000256" key="2">
    <source>
        <dbReference type="ARBA" id="ARBA00022448"/>
    </source>
</evidence>
<dbReference type="PANTHER" id="PTHR19359">
    <property type="entry name" value="CYTOCHROME B5"/>
    <property type="match status" value="1"/>
</dbReference>
<keyword evidence="7" id="KW-0492">Microsome</keyword>
<dbReference type="Proteomes" id="UP000694866">
    <property type="component" value="Unplaced"/>
</dbReference>
<evidence type="ECO:0000256" key="11">
    <source>
        <dbReference type="ARBA" id="ARBA00037877"/>
    </source>
</evidence>
<dbReference type="SUPFAM" id="SSF55856">
    <property type="entry name" value="Cytochrome b5-like heme/steroid binding domain"/>
    <property type="match status" value="1"/>
</dbReference>
<organism evidence="17">
    <name type="scientific">Fopius arisanus</name>
    <dbReference type="NCBI Taxonomy" id="64838"/>
    <lineage>
        <taxon>Eukaryota</taxon>
        <taxon>Metazoa</taxon>
        <taxon>Ecdysozoa</taxon>
        <taxon>Arthropoda</taxon>
        <taxon>Hexapoda</taxon>
        <taxon>Insecta</taxon>
        <taxon>Pterygota</taxon>
        <taxon>Neoptera</taxon>
        <taxon>Endopterygota</taxon>
        <taxon>Hymenoptera</taxon>
        <taxon>Apocrita</taxon>
        <taxon>Ichneumonoidea</taxon>
        <taxon>Braconidae</taxon>
        <taxon>Opiinae</taxon>
        <taxon>Fopius</taxon>
    </lineage>
</organism>
<comment type="similarity">
    <text evidence="12 14">Belongs to the cytochrome b5 family.</text>
</comment>
<dbReference type="RefSeq" id="XP_011311430.1">
    <property type="nucleotide sequence ID" value="XM_011313128.1"/>
</dbReference>
<evidence type="ECO:0000313" key="20">
    <source>
        <dbReference type="RefSeq" id="XP_011311430.1"/>
    </source>
</evidence>
<reference evidence="19 20" key="2">
    <citation type="submission" date="2025-04" db="UniProtKB">
        <authorList>
            <consortium name="RefSeq"/>
        </authorList>
    </citation>
    <scope>IDENTIFICATION</scope>
    <source>
        <strain evidence="19 20">USDA-PBARC FA_bdor</strain>
        <tissue evidence="19 20">Whole organism</tissue>
    </source>
</reference>
<dbReference type="PROSITE" id="PS50255">
    <property type="entry name" value="CYTOCHROME_B5_2"/>
    <property type="match status" value="1"/>
</dbReference>
<evidence type="ECO:0000259" key="15">
    <source>
        <dbReference type="PROSITE" id="PS50255"/>
    </source>
</evidence>
<reference evidence="17" key="1">
    <citation type="submission" date="2015-01" db="EMBL/GenBank/DDBJ databases">
        <title>Transcriptome Assembly of Fopius arisanus.</title>
        <authorList>
            <person name="Geib S."/>
        </authorList>
    </citation>
    <scope>NUCLEOTIDE SEQUENCE</scope>
</reference>
<dbReference type="GeneID" id="105271538"/>
<evidence type="ECO:0000256" key="14">
    <source>
        <dbReference type="RuleBase" id="RU362121"/>
    </source>
</evidence>
<dbReference type="AlphaFoldDB" id="A0A0C9RQ74"/>
<dbReference type="Pfam" id="PF00173">
    <property type="entry name" value="Cyt-b5"/>
    <property type="match status" value="1"/>
</dbReference>
<evidence type="ECO:0000256" key="9">
    <source>
        <dbReference type="ARBA" id="ARBA00023004"/>
    </source>
</evidence>
<dbReference type="PANTHER" id="PTHR19359:SF150">
    <property type="entry name" value="CYTOCHROME B5"/>
    <property type="match status" value="1"/>
</dbReference>
<keyword evidence="5 14" id="KW-0479">Metal-binding</keyword>
<keyword evidence="9 14" id="KW-0408">Iron</keyword>
<dbReference type="InterPro" id="IPR050668">
    <property type="entry name" value="Cytochrome_b5"/>
</dbReference>
<accession>A0A9R1U7L8</accession>
<evidence type="ECO:0000256" key="13">
    <source>
        <dbReference type="ARBA" id="ARBA00039806"/>
    </source>
</evidence>
<evidence type="ECO:0000256" key="6">
    <source>
        <dbReference type="ARBA" id="ARBA00022824"/>
    </source>
</evidence>
<keyword evidence="2" id="KW-0813">Transport</keyword>
<keyword evidence="8" id="KW-0249">Electron transport</keyword>
<sequence>MTELKQFRRSELTETDSKSTRFVIHDKVYDVTLFLNEHPGGEEVLLDHHGKDASEDFDDVGHSTDALDIMKKYLVGEVVPEERTNSQLKQGWVAGNAKTEENSSDNFYLYIVGIVALIIGFWWLQSA</sequence>
<evidence type="ECO:0000313" key="17">
    <source>
        <dbReference type="EMBL" id="JAG80432.1"/>
    </source>
</evidence>
<evidence type="ECO:0000256" key="8">
    <source>
        <dbReference type="ARBA" id="ARBA00022982"/>
    </source>
</evidence>
<evidence type="ECO:0000256" key="4">
    <source>
        <dbReference type="ARBA" id="ARBA00022692"/>
    </source>
</evidence>
<accession>A0A9R1TLP3</accession>
<evidence type="ECO:0000256" key="7">
    <source>
        <dbReference type="ARBA" id="ARBA00022848"/>
    </source>
</evidence>
<keyword evidence="3 14" id="KW-0349">Heme</keyword>
<keyword evidence="14" id="KW-1133">Transmembrane helix</keyword>
<accession>A0A0C9RQ74</accession>
<name>A0A0C9RQ74_9HYME</name>
<keyword evidence="4 14" id="KW-0812">Transmembrane</keyword>
<gene>
    <name evidence="17" type="primary">Cyt-b5_0</name>
    <name evidence="16" type="synonym">Cyt-b5_2</name>
    <name evidence="19 20" type="synonym">LOC105271538</name>
    <name evidence="17" type="ORF">g.26053</name>
    <name evidence="16" type="ORF">g.26070</name>
</gene>
<dbReference type="KEGG" id="fas:105271538"/>
<feature type="domain" description="Cytochrome b5 heme-binding" evidence="15">
    <location>
        <begin position="1"/>
        <end position="79"/>
    </location>
</feature>
<dbReference type="PROSITE" id="PS00191">
    <property type="entry name" value="CYTOCHROME_B5_1"/>
    <property type="match status" value="1"/>
</dbReference>
<evidence type="ECO:0000256" key="1">
    <source>
        <dbReference type="ARBA" id="ARBA00004131"/>
    </source>
</evidence>
<keyword evidence="18" id="KW-1185">Reference proteome</keyword>
<evidence type="ECO:0000256" key="10">
    <source>
        <dbReference type="ARBA" id="ARBA00023136"/>
    </source>
</evidence>
<dbReference type="FunFam" id="3.10.120.10:FF:000002">
    <property type="entry name" value="Cytochrome b5 type B"/>
    <property type="match status" value="1"/>
</dbReference>
<dbReference type="PRINTS" id="PR00363">
    <property type="entry name" value="CYTOCHROMEB5"/>
</dbReference>
<keyword evidence="10 14" id="KW-0472">Membrane</keyword>
<dbReference type="GO" id="GO:0005789">
    <property type="term" value="C:endoplasmic reticulum membrane"/>
    <property type="evidence" value="ECO:0007669"/>
    <property type="project" value="UniProtKB-SubCell"/>
</dbReference>
<comment type="subcellular location">
    <subcellularLocation>
        <location evidence="1">Endoplasmic reticulum membrane</location>
        <topology evidence="1">Single-pass membrane protein</topology>
        <orientation evidence="1">Cytoplasmic side</orientation>
    </subcellularLocation>
    <subcellularLocation>
        <location evidence="11">Microsome membrane</location>
        <topology evidence="11">Single-pass membrane protein</topology>
        <orientation evidence="11">Cytoplasmic side</orientation>
    </subcellularLocation>
</comment>
<evidence type="ECO:0000313" key="19">
    <source>
        <dbReference type="RefSeq" id="XP_011311429.1"/>
    </source>
</evidence>
<dbReference type="Gene3D" id="3.10.120.10">
    <property type="entry name" value="Cytochrome b5-like heme/steroid binding domain"/>
    <property type="match status" value="1"/>
</dbReference>
<proteinExistence type="inferred from homology"/>
<evidence type="ECO:0000256" key="12">
    <source>
        <dbReference type="ARBA" id="ARBA00038168"/>
    </source>
</evidence>
<dbReference type="InterPro" id="IPR036400">
    <property type="entry name" value="Cyt_B5-like_heme/steroid_sf"/>
</dbReference>
<dbReference type="EMBL" id="GBYB01010665">
    <property type="protein sequence ID" value="JAG80432.1"/>
    <property type="molecule type" value="Transcribed_RNA"/>
</dbReference>
<feature type="transmembrane region" description="Helical" evidence="14">
    <location>
        <begin position="107"/>
        <end position="124"/>
    </location>
</feature>
<dbReference type="EMBL" id="GBYB01000176">
    <property type="protein sequence ID" value="JAG69943.1"/>
    <property type="molecule type" value="Transcribed_RNA"/>
</dbReference>
<evidence type="ECO:0000313" key="16">
    <source>
        <dbReference type="EMBL" id="JAG69943.1"/>
    </source>
</evidence>
<dbReference type="OrthoDB" id="260519at2759"/>
<dbReference type="GO" id="GO:0020037">
    <property type="term" value="F:heme binding"/>
    <property type="evidence" value="ECO:0007669"/>
    <property type="project" value="UniProtKB-UniRule"/>
</dbReference>
<keyword evidence="6" id="KW-0256">Endoplasmic reticulum</keyword>
<evidence type="ECO:0000256" key="3">
    <source>
        <dbReference type="ARBA" id="ARBA00022617"/>
    </source>
</evidence>
<dbReference type="SMART" id="SM01117">
    <property type="entry name" value="Cyt-b5"/>
    <property type="match status" value="1"/>
</dbReference>